<evidence type="ECO:0000313" key="8">
    <source>
        <dbReference type="Proteomes" id="UP001432322"/>
    </source>
</evidence>
<evidence type="ECO:0000313" key="7">
    <source>
        <dbReference type="EMBL" id="GMT23042.1"/>
    </source>
</evidence>
<protein>
    <recommendedName>
        <fullName evidence="9">Membrane transporter</fullName>
    </recommendedName>
</protein>
<accession>A0AAV5VWE7</accession>
<dbReference type="PANTHER" id="PTHR23294:SF18">
    <property type="entry name" value="UNC93-LIKE PROTEIN MFSD11"/>
    <property type="match status" value="1"/>
</dbReference>
<dbReference type="InterPro" id="IPR036259">
    <property type="entry name" value="MFS_trans_sf"/>
</dbReference>
<feature type="transmembrane region" description="Helical" evidence="6">
    <location>
        <begin position="156"/>
        <end position="174"/>
    </location>
</feature>
<dbReference type="PANTHER" id="PTHR23294">
    <property type="entry name" value="ET TRANSLATION PRODUCT-RELATED"/>
    <property type="match status" value="1"/>
</dbReference>
<dbReference type="InterPro" id="IPR051617">
    <property type="entry name" value="UNC-93-like_regulator"/>
</dbReference>
<feature type="non-terminal residue" evidence="7">
    <location>
        <position position="1"/>
    </location>
</feature>
<dbReference type="InterPro" id="IPR010291">
    <property type="entry name" value="Ion_channel_UNC-93"/>
</dbReference>
<keyword evidence="5 6" id="KW-0472">Membrane</keyword>
<sequence>ALWLSIYPTTLTFSKKLSDNAYLPAFYSITFGISNMAMGFTISAISKRVQNFAQMPTLAIGAFCYVAAMLLALLSSPTWATNTPTDADTLLIQPNSYLPIFIAVLFGFGDNCVNTSRTVICALILRDKRAQVFAVSKFYQSLTAAILLFVSPLISMPMYFGVTMFFTVVSVLLYRNVVNVVRMVEEEERNEKIARKVSAMFEKAKRSQ</sequence>
<dbReference type="GO" id="GO:0016020">
    <property type="term" value="C:membrane"/>
    <property type="evidence" value="ECO:0007669"/>
    <property type="project" value="UniProtKB-SubCell"/>
</dbReference>
<evidence type="ECO:0008006" key="9">
    <source>
        <dbReference type="Google" id="ProtNLM"/>
    </source>
</evidence>
<feature type="transmembrane region" description="Helical" evidence="6">
    <location>
        <begin position="57"/>
        <end position="80"/>
    </location>
</feature>
<comment type="similarity">
    <text evidence="2">Belongs to the unc-93 family.</text>
</comment>
<evidence type="ECO:0000256" key="6">
    <source>
        <dbReference type="SAM" id="Phobius"/>
    </source>
</evidence>
<feature type="transmembrane region" description="Helical" evidence="6">
    <location>
        <begin position="132"/>
        <end position="150"/>
    </location>
</feature>
<evidence type="ECO:0000256" key="2">
    <source>
        <dbReference type="ARBA" id="ARBA00009172"/>
    </source>
</evidence>
<dbReference type="Pfam" id="PF05978">
    <property type="entry name" value="UNC-93"/>
    <property type="match status" value="1"/>
</dbReference>
<dbReference type="SUPFAM" id="SSF103473">
    <property type="entry name" value="MFS general substrate transporter"/>
    <property type="match status" value="1"/>
</dbReference>
<comment type="caution">
    <text evidence="7">The sequence shown here is derived from an EMBL/GenBank/DDBJ whole genome shotgun (WGS) entry which is preliminary data.</text>
</comment>
<dbReference type="Proteomes" id="UP001432322">
    <property type="component" value="Unassembled WGS sequence"/>
</dbReference>
<comment type="subcellular location">
    <subcellularLocation>
        <location evidence="1">Membrane</location>
        <topology evidence="1">Multi-pass membrane protein</topology>
    </subcellularLocation>
</comment>
<name>A0AAV5VWE7_9BILA</name>
<evidence type="ECO:0000256" key="4">
    <source>
        <dbReference type="ARBA" id="ARBA00022989"/>
    </source>
</evidence>
<reference evidence="7" key="1">
    <citation type="submission" date="2023-10" db="EMBL/GenBank/DDBJ databases">
        <title>Genome assembly of Pristionchus species.</title>
        <authorList>
            <person name="Yoshida K."/>
            <person name="Sommer R.J."/>
        </authorList>
    </citation>
    <scope>NUCLEOTIDE SEQUENCE</scope>
    <source>
        <strain evidence="7">RS5133</strain>
    </source>
</reference>
<dbReference type="AlphaFoldDB" id="A0AAV5VWE7"/>
<proteinExistence type="inferred from homology"/>
<evidence type="ECO:0000256" key="3">
    <source>
        <dbReference type="ARBA" id="ARBA00022692"/>
    </source>
</evidence>
<keyword evidence="3 6" id="KW-0812">Transmembrane</keyword>
<dbReference type="EMBL" id="BTSY01000004">
    <property type="protein sequence ID" value="GMT23042.1"/>
    <property type="molecule type" value="Genomic_DNA"/>
</dbReference>
<keyword evidence="8" id="KW-1185">Reference proteome</keyword>
<keyword evidence="4 6" id="KW-1133">Transmembrane helix</keyword>
<feature type="transmembrane region" description="Helical" evidence="6">
    <location>
        <begin position="25"/>
        <end position="45"/>
    </location>
</feature>
<organism evidence="7 8">
    <name type="scientific">Pristionchus fissidentatus</name>
    <dbReference type="NCBI Taxonomy" id="1538716"/>
    <lineage>
        <taxon>Eukaryota</taxon>
        <taxon>Metazoa</taxon>
        <taxon>Ecdysozoa</taxon>
        <taxon>Nematoda</taxon>
        <taxon>Chromadorea</taxon>
        <taxon>Rhabditida</taxon>
        <taxon>Rhabditina</taxon>
        <taxon>Diplogasteromorpha</taxon>
        <taxon>Diplogasteroidea</taxon>
        <taxon>Neodiplogasteridae</taxon>
        <taxon>Pristionchus</taxon>
    </lineage>
</organism>
<evidence type="ECO:0000256" key="1">
    <source>
        <dbReference type="ARBA" id="ARBA00004141"/>
    </source>
</evidence>
<evidence type="ECO:0000256" key="5">
    <source>
        <dbReference type="ARBA" id="ARBA00023136"/>
    </source>
</evidence>
<gene>
    <name evidence="7" type="ORF">PFISCL1PPCAC_14339</name>
</gene>